<reference evidence="2" key="1">
    <citation type="journal article" date="2019" name="Int. J. Syst. Evol. Microbiol.">
        <title>The Global Catalogue of Microorganisms (GCM) 10K type strain sequencing project: providing services to taxonomists for standard genome sequencing and annotation.</title>
        <authorList>
            <consortium name="The Broad Institute Genomics Platform"/>
            <consortium name="The Broad Institute Genome Sequencing Center for Infectious Disease"/>
            <person name="Wu L."/>
            <person name="Ma J."/>
        </authorList>
    </citation>
    <scope>NUCLEOTIDE SEQUENCE [LARGE SCALE GENOMIC DNA]</scope>
    <source>
        <strain evidence="2">CGMCC 4.1469</strain>
    </source>
</reference>
<name>A0ABW1EZQ6_9ACTN</name>
<evidence type="ECO:0008006" key="3">
    <source>
        <dbReference type="Google" id="ProtNLM"/>
    </source>
</evidence>
<dbReference type="Proteomes" id="UP001596067">
    <property type="component" value="Unassembled WGS sequence"/>
</dbReference>
<protein>
    <recommendedName>
        <fullName evidence="3">DUF4440 domain-containing protein</fullName>
    </recommendedName>
</protein>
<dbReference type="EMBL" id="JBHSOD010000014">
    <property type="protein sequence ID" value="MFC5886164.1"/>
    <property type="molecule type" value="Genomic_DNA"/>
</dbReference>
<evidence type="ECO:0000313" key="2">
    <source>
        <dbReference type="Proteomes" id="UP001596067"/>
    </source>
</evidence>
<dbReference type="RefSeq" id="WP_313765867.1">
    <property type="nucleotide sequence ID" value="NZ_BAAAVH010000012.1"/>
</dbReference>
<gene>
    <name evidence="1" type="ORF">ACFP0N_14425</name>
</gene>
<sequence>MGRTRSVACCGSDPAAIAEFSAPAMKGLLRDAYARYDVVRLLAVAPGVIAVNVRQTPTDRDDNVVESAWGAALYVIARREGGWRIVAGQNNAVDAPR</sequence>
<evidence type="ECO:0000313" key="1">
    <source>
        <dbReference type="EMBL" id="MFC5886164.1"/>
    </source>
</evidence>
<dbReference type="SUPFAM" id="SSF54427">
    <property type="entry name" value="NTF2-like"/>
    <property type="match status" value="1"/>
</dbReference>
<organism evidence="1 2">
    <name type="scientific">Kitasatospora aburaviensis</name>
    <dbReference type="NCBI Taxonomy" id="67265"/>
    <lineage>
        <taxon>Bacteria</taxon>
        <taxon>Bacillati</taxon>
        <taxon>Actinomycetota</taxon>
        <taxon>Actinomycetes</taxon>
        <taxon>Kitasatosporales</taxon>
        <taxon>Streptomycetaceae</taxon>
        <taxon>Kitasatospora</taxon>
    </lineage>
</organism>
<dbReference type="InterPro" id="IPR032710">
    <property type="entry name" value="NTF2-like_dom_sf"/>
</dbReference>
<proteinExistence type="predicted"/>
<keyword evidence="2" id="KW-1185">Reference proteome</keyword>
<accession>A0ABW1EZQ6</accession>
<dbReference type="Gene3D" id="3.10.450.50">
    <property type="match status" value="1"/>
</dbReference>
<comment type="caution">
    <text evidence="1">The sequence shown here is derived from an EMBL/GenBank/DDBJ whole genome shotgun (WGS) entry which is preliminary data.</text>
</comment>